<dbReference type="PANTHER" id="PTHR30221">
    <property type="entry name" value="SMALL-CONDUCTANCE MECHANOSENSITIVE CHANNEL"/>
    <property type="match status" value="1"/>
</dbReference>
<dbReference type="GO" id="GO:0008381">
    <property type="term" value="F:mechanosensitive monoatomic ion channel activity"/>
    <property type="evidence" value="ECO:0007669"/>
    <property type="project" value="InterPro"/>
</dbReference>
<dbReference type="Gene3D" id="2.30.30.60">
    <property type="match status" value="1"/>
</dbReference>
<dbReference type="Proteomes" id="UP000011625">
    <property type="component" value="Unassembled WGS sequence"/>
</dbReference>
<proteinExistence type="inferred from homology"/>
<evidence type="ECO:0000256" key="4">
    <source>
        <dbReference type="ARBA" id="ARBA00022692"/>
    </source>
</evidence>
<dbReference type="SUPFAM" id="SSF50182">
    <property type="entry name" value="Sm-like ribonucleoproteins"/>
    <property type="match status" value="1"/>
</dbReference>
<evidence type="ECO:0000313" key="11">
    <source>
        <dbReference type="EMBL" id="EMA49352.1"/>
    </source>
</evidence>
<dbReference type="Gene3D" id="3.30.70.100">
    <property type="match status" value="1"/>
</dbReference>
<evidence type="ECO:0000256" key="5">
    <source>
        <dbReference type="ARBA" id="ARBA00022989"/>
    </source>
</evidence>
<dbReference type="SUPFAM" id="SSF82689">
    <property type="entry name" value="Mechanosensitive channel protein MscS (YggB), C-terminal domain"/>
    <property type="match status" value="1"/>
</dbReference>
<keyword evidence="6 8" id="KW-0472">Membrane</keyword>
<dbReference type="PANTHER" id="PTHR30221:SF1">
    <property type="entry name" value="SMALL-CONDUCTANCE MECHANOSENSITIVE CHANNEL"/>
    <property type="match status" value="1"/>
</dbReference>
<evidence type="ECO:0000256" key="7">
    <source>
        <dbReference type="SAM" id="MobiDB-lite"/>
    </source>
</evidence>
<dbReference type="PATRIC" id="fig|1227456.3.peg.3578"/>
<dbReference type="STRING" id="1227456.C450_17592"/>
<dbReference type="Pfam" id="PF21082">
    <property type="entry name" value="MS_channel_3rd"/>
    <property type="match status" value="1"/>
</dbReference>
<dbReference type="InterPro" id="IPR023408">
    <property type="entry name" value="MscS_beta-dom_sf"/>
</dbReference>
<sequence length="339" mass="37689">MESARVAWGVTQALQVGTQPNGTPENGTIENSTGEVVETATRVLPEWLPQWTVQVGLALLVLGIAWYGSKLFVRLIGRRVARRFRRPSVTRAVLRTIRVVVMFFGVLTAAAILGVGLSNILLSVTVLTAATAVVISPILGSIISGLFVLSDQSYEIGDMIELTDTDDTIRGFVEDITFQYTKIFTLDNTFLVIPNGTIRDRDVINYSAEDPRTRLSLDILVTYEGDLAQARDLIERAARDVDTVIRGGPDIRIGSARYPAAPTCYINEYADSGVLLTLRYWVREPYKLLTVRSAVQENVWERLDGTDVEFAYPHTKVVFDDSNGPSTPRDGPQFDYRRR</sequence>
<evidence type="ECO:0000256" key="8">
    <source>
        <dbReference type="SAM" id="Phobius"/>
    </source>
</evidence>
<dbReference type="InterPro" id="IPR010920">
    <property type="entry name" value="LSM_dom_sf"/>
</dbReference>
<feature type="domain" description="Mechanosensitive ion channel MscS" evidence="9">
    <location>
        <begin position="138"/>
        <end position="207"/>
    </location>
</feature>
<keyword evidence="12" id="KW-1185">Reference proteome</keyword>
<gene>
    <name evidence="11" type="ORF">C450_17592</name>
</gene>
<dbReference type="InterPro" id="IPR049278">
    <property type="entry name" value="MS_channel_C"/>
</dbReference>
<comment type="caution">
    <text evidence="11">The sequence shown here is derived from an EMBL/GenBank/DDBJ whole genome shotgun (WGS) entry which is preliminary data.</text>
</comment>
<evidence type="ECO:0008006" key="13">
    <source>
        <dbReference type="Google" id="ProtNLM"/>
    </source>
</evidence>
<feature type="transmembrane region" description="Helical" evidence="8">
    <location>
        <begin position="93"/>
        <end position="114"/>
    </location>
</feature>
<dbReference type="InterPro" id="IPR011014">
    <property type="entry name" value="MscS_channel_TM-2"/>
</dbReference>
<feature type="region of interest" description="Disordered" evidence="7">
    <location>
        <begin position="319"/>
        <end position="339"/>
    </location>
</feature>
<feature type="transmembrane region" description="Helical" evidence="8">
    <location>
        <begin position="51"/>
        <end position="73"/>
    </location>
</feature>
<dbReference type="RefSeq" id="WP_005045569.1">
    <property type="nucleotide sequence ID" value="NZ_AOME01000078.1"/>
</dbReference>
<evidence type="ECO:0000256" key="6">
    <source>
        <dbReference type="ARBA" id="ARBA00023136"/>
    </source>
</evidence>
<organism evidence="11 12">
    <name type="scientific">Halococcus salifodinae DSM 8989</name>
    <dbReference type="NCBI Taxonomy" id="1227456"/>
    <lineage>
        <taxon>Archaea</taxon>
        <taxon>Methanobacteriati</taxon>
        <taxon>Methanobacteriota</taxon>
        <taxon>Stenosarchaea group</taxon>
        <taxon>Halobacteria</taxon>
        <taxon>Halobacteriales</taxon>
        <taxon>Halococcaceae</taxon>
        <taxon>Halococcus</taxon>
    </lineage>
</organism>
<keyword evidence="4 8" id="KW-0812">Transmembrane</keyword>
<feature type="domain" description="Mechanosensitive ion channel MscS C-terminal" evidence="10">
    <location>
        <begin position="217"/>
        <end position="309"/>
    </location>
</feature>
<keyword evidence="5 8" id="KW-1133">Transmembrane helix</keyword>
<evidence type="ECO:0000256" key="1">
    <source>
        <dbReference type="ARBA" id="ARBA00004651"/>
    </source>
</evidence>
<dbReference type="Pfam" id="PF00924">
    <property type="entry name" value="MS_channel_2nd"/>
    <property type="match status" value="1"/>
</dbReference>
<evidence type="ECO:0000313" key="12">
    <source>
        <dbReference type="Proteomes" id="UP000011625"/>
    </source>
</evidence>
<dbReference type="EMBL" id="AOME01000078">
    <property type="protein sequence ID" value="EMA49352.1"/>
    <property type="molecule type" value="Genomic_DNA"/>
</dbReference>
<dbReference type="SUPFAM" id="SSF82861">
    <property type="entry name" value="Mechanosensitive channel protein MscS (YggB), transmembrane region"/>
    <property type="match status" value="1"/>
</dbReference>
<reference evidence="11 12" key="1">
    <citation type="journal article" date="2014" name="PLoS Genet.">
        <title>Phylogenetically driven sequencing of extremely halophilic archaea reveals strategies for static and dynamic osmo-response.</title>
        <authorList>
            <person name="Becker E.A."/>
            <person name="Seitzer P.M."/>
            <person name="Tritt A."/>
            <person name="Larsen D."/>
            <person name="Krusor M."/>
            <person name="Yao A.I."/>
            <person name="Wu D."/>
            <person name="Madern D."/>
            <person name="Eisen J.A."/>
            <person name="Darling A.E."/>
            <person name="Facciotti M.T."/>
        </authorList>
    </citation>
    <scope>NUCLEOTIDE SEQUENCE [LARGE SCALE GENOMIC DNA]</scope>
    <source>
        <strain evidence="11 12">DSM 8989</strain>
    </source>
</reference>
<dbReference type="GO" id="GO:0005886">
    <property type="term" value="C:plasma membrane"/>
    <property type="evidence" value="ECO:0007669"/>
    <property type="project" value="UniProtKB-SubCell"/>
</dbReference>
<dbReference type="Gene3D" id="1.10.287.1260">
    <property type="match status" value="1"/>
</dbReference>
<keyword evidence="3" id="KW-1003">Cell membrane</keyword>
<evidence type="ECO:0000259" key="10">
    <source>
        <dbReference type="Pfam" id="PF21082"/>
    </source>
</evidence>
<evidence type="ECO:0000256" key="2">
    <source>
        <dbReference type="ARBA" id="ARBA00008017"/>
    </source>
</evidence>
<dbReference type="InterPro" id="IPR011066">
    <property type="entry name" value="MscS_channel_C_sf"/>
</dbReference>
<evidence type="ECO:0000259" key="9">
    <source>
        <dbReference type="Pfam" id="PF00924"/>
    </source>
</evidence>
<dbReference type="AlphaFoldDB" id="M0MUD5"/>
<protein>
    <recommendedName>
        <fullName evidence="13">Small-conductance mechanosensitive channel</fullName>
    </recommendedName>
</protein>
<dbReference type="OrthoDB" id="11475at2157"/>
<name>M0MUD5_9EURY</name>
<comment type="similarity">
    <text evidence="2">Belongs to the MscS (TC 1.A.23) family.</text>
</comment>
<dbReference type="InterPro" id="IPR006685">
    <property type="entry name" value="MscS_channel_2nd"/>
</dbReference>
<dbReference type="InterPro" id="IPR045275">
    <property type="entry name" value="MscS_archaea/bacteria_type"/>
</dbReference>
<comment type="subcellular location">
    <subcellularLocation>
        <location evidence="1">Cell membrane</location>
        <topology evidence="1">Multi-pass membrane protein</topology>
    </subcellularLocation>
</comment>
<evidence type="ECO:0000256" key="3">
    <source>
        <dbReference type="ARBA" id="ARBA00022475"/>
    </source>
</evidence>
<feature type="transmembrane region" description="Helical" evidence="8">
    <location>
        <begin position="120"/>
        <end position="149"/>
    </location>
</feature>
<accession>M0MUD5</accession>